<proteinExistence type="predicted"/>
<evidence type="ECO:0000313" key="1">
    <source>
        <dbReference type="EMBL" id="VAW03000.1"/>
    </source>
</evidence>
<reference evidence="1" key="1">
    <citation type="submission" date="2018-06" db="EMBL/GenBank/DDBJ databases">
        <authorList>
            <person name="Zhirakovskaya E."/>
        </authorList>
    </citation>
    <scope>NUCLEOTIDE SEQUENCE</scope>
</reference>
<organism evidence="1">
    <name type="scientific">hydrothermal vent metagenome</name>
    <dbReference type="NCBI Taxonomy" id="652676"/>
    <lineage>
        <taxon>unclassified sequences</taxon>
        <taxon>metagenomes</taxon>
        <taxon>ecological metagenomes</taxon>
    </lineage>
</organism>
<gene>
    <name evidence="1" type="ORF">MNBD_ACTINO01-852</name>
</gene>
<dbReference type="AlphaFoldDB" id="A0A3B0SF88"/>
<name>A0A3B0SF88_9ZZZZ</name>
<dbReference type="EMBL" id="UOEI01000349">
    <property type="protein sequence ID" value="VAW03000.1"/>
    <property type="molecule type" value="Genomic_DNA"/>
</dbReference>
<protein>
    <submittedName>
        <fullName evidence="1">Uncharacterized protein</fullName>
    </submittedName>
</protein>
<accession>A0A3B0SF88</accession>
<sequence>MDRDGWLVAPAATNFVFESGGGRCVLHTSCIDRKGLEGENGSLIHTVTRHLLKVPV</sequence>